<dbReference type="EMBL" id="BMHL01000019">
    <property type="protein sequence ID" value="GGC69336.1"/>
    <property type="molecule type" value="Genomic_DNA"/>
</dbReference>
<gene>
    <name evidence="1" type="ORF">GCM10011400_66630</name>
</gene>
<name>A0ABQ1NC13_9BURK</name>
<keyword evidence="2" id="KW-1185">Reference proteome</keyword>
<accession>A0ABQ1NC13</accession>
<evidence type="ECO:0000313" key="2">
    <source>
        <dbReference type="Proteomes" id="UP000602004"/>
    </source>
</evidence>
<evidence type="ECO:0000313" key="1">
    <source>
        <dbReference type="EMBL" id="GGC69336.1"/>
    </source>
</evidence>
<protein>
    <submittedName>
        <fullName evidence="1">Uncharacterized protein</fullName>
    </submittedName>
</protein>
<dbReference type="Proteomes" id="UP000602004">
    <property type="component" value="Unassembled WGS sequence"/>
</dbReference>
<comment type="caution">
    <text evidence="1">The sequence shown here is derived from an EMBL/GenBank/DDBJ whole genome shotgun (WGS) entry which is preliminary data.</text>
</comment>
<proteinExistence type="predicted"/>
<reference evidence="2" key="1">
    <citation type="journal article" date="2019" name="Int. J. Syst. Evol. Microbiol.">
        <title>The Global Catalogue of Microorganisms (GCM) 10K type strain sequencing project: providing services to taxonomists for standard genome sequencing and annotation.</title>
        <authorList>
            <consortium name="The Broad Institute Genomics Platform"/>
            <consortium name="The Broad Institute Genome Sequencing Center for Infectious Disease"/>
            <person name="Wu L."/>
            <person name="Ma J."/>
        </authorList>
    </citation>
    <scope>NUCLEOTIDE SEQUENCE [LARGE SCALE GENOMIC DNA]</scope>
    <source>
        <strain evidence="2">CGMCC 1.15103</strain>
    </source>
</reference>
<sequence>MPKHRSRLSRPPTDMTSTRLATARLTERACHHGDAHAALALLDQSIELRHRRIALIRYLLAQQLGAPLQSRHHEYVEKIAARLSADALARIAGAARARLRP</sequence>
<organism evidence="1 2">
    <name type="scientific">Paraburkholderia caffeinilytica</name>
    <dbReference type="NCBI Taxonomy" id="1761016"/>
    <lineage>
        <taxon>Bacteria</taxon>
        <taxon>Pseudomonadati</taxon>
        <taxon>Pseudomonadota</taxon>
        <taxon>Betaproteobacteria</taxon>
        <taxon>Burkholderiales</taxon>
        <taxon>Burkholderiaceae</taxon>
        <taxon>Paraburkholderia</taxon>
    </lineage>
</organism>